<evidence type="ECO:0000313" key="5">
    <source>
        <dbReference type="EMBL" id="CDR97761.1"/>
    </source>
</evidence>
<dbReference type="VEuPathDB" id="PiroplasmaDB:BBBOND_0402490"/>
<dbReference type="KEGG" id="bbig:BBBOND_0402490"/>
<dbReference type="RefSeq" id="XP_012769947.1">
    <property type="nucleotide sequence ID" value="XM_012914493.1"/>
</dbReference>
<dbReference type="EMBL" id="LK391710">
    <property type="protein sequence ID" value="CDR97761.1"/>
    <property type="molecule type" value="Genomic_DNA"/>
</dbReference>
<proteinExistence type="predicted"/>
<sequence length="130" mass="14387">MAAPPSSDSASTWSVIYPTYFDKKATISGGRRVSLPLAVENPRVEDIRAVCEKLKVPYVLEANKAYPRDFMNPGRIRVYFLHPNAESKALTKCAFIYEIAPLIAQLKLRQQAEATAASASSSKAGKKKRR</sequence>
<keyword evidence="2" id="KW-0963">Cytoplasm</keyword>
<reference evidence="6" key="1">
    <citation type="journal article" date="2014" name="Nucleic Acids Res.">
        <title>The evolutionary dynamics of variant antigen genes in Babesia reveal a history of genomic innovation underlying host-parasite interaction.</title>
        <authorList>
            <person name="Jackson A.P."/>
            <person name="Otto T.D."/>
            <person name="Darby A."/>
            <person name="Ramaprasad A."/>
            <person name="Xia D."/>
            <person name="Echaide I.E."/>
            <person name="Farber M."/>
            <person name="Gahlot S."/>
            <person name="Gamble J."/>
            <person name="Gupta D."/>
            <person name="Gupta Y."/>
            <person name="Jackson L."/>
            <person name="Malandrin L."/>
            <person name="Malas T.B."/>
            <person name="Moussa E."/>
            <person name="Nair M."/>
            <person name="Reid A.J."/>
            <person name="Sanders M."/>
            <person name="Sharma J."/>
            <person name="Tracey A."/>
            <person name="Quail M.A."/>
            <person name="Weir W."/>
            <person name="Wastling J.M."/>
            <person name="Hall N."/>
            <person name="Willadsen P."/>
            <person name="Lingelbach K."/>
            <person name="Shiels B."/>
            <person name="Tait A."/>
            <person name="Berriman M."/>
            <person name="Allred D.R."/>
            <person name="Pain A."/>
        </authorList>
    </citation>
    <scope>NUCLEOTIDE SEQUENCE [LARGE SCALE GENOMIC DNA]</scope>
    <source>
        <strain evidence="6">Bond</strain>
    </source>
</reference>
<dbReference type="GO" id="GO:0005786">
    <property type="term" value="C:signal recognition particle, endoplasmic reticulum targeting"/>
    <property type="evidence" value="ECO:0007669"/>
    <property type="project" value="UniProtKB-KW"/>
</dbReference>
<keyword evidence="4" id="KW-0687">Ribonucleoprotein</keyword>
<evidence type="ECO:0000256" key="1">
    <source>
        <dbReference type="ARBA" id="ARBA00004496"/>
    </source>
</evidence>
<dbReference type="PANTHER" id="PTHR17453">
    <property type="entry name" value="SIGNAL RECOGNITION PARTICLE 19 KD PROTEIN"/>
    <property type="match status" value="1"/>
</dbReference>
<dbReference type="AlphaFoldDB" id="A0A061DAQ0"/>
<dbReference type="Proteomes" id="UP000033188">
    <property type="component" value="Chromosome 4"/>
</dbReference>
<dbReference type="Pfam" id="PF01922">
    <property type="entry name" value="SRP19"/>
    <property type="match status" value="1"/>
</dbReference>
<gene>
    <name evidence="5" type="ORF">BBBOND_0402490</name>
</gene>
<dbReference type="InterPro" id="IPR036521">
    <property type="entry name" value="SRP19-like_sf"/>
</dbReference>
<dbReference type="GO" id="GO:0006617">
    <property type="term" value="P:SRP-dependent cotranslational protein targeting to membrane, signal sequence recognition"/>
    <property type="evidence" value="ECO:0007669"/>
    <property type="project" value="TreeGrafter"/>
</dbReference>
<evidence type="ECO:0000313" key="6">
    <source>
        <dbReference type="Proteomes" id="UP000033188"/>
    </source>
</evidence>
<accession>A0A061DAQ0</accession>
<dbReference type="SUPFAM" id="SSF69695">
    <property type="entry name" value="SRP19"/>
    <property type="match status" value="1"/>
</dbReference>
<evidence type="ECO:0000256" key="3">
    <source>
        <dbReference type="ARBA" id="ARBA00023135"/>
    </source>
</evidence>
<dbReference type="PANTHER" id="PTHR17453:SF0">
    <property type="entry name" value="SIGNAL RECOGNITION PARTICLE 19 KDA PROTEIN"/>
    <property type="match status" value="1"/>
</dbReference>
<dbReference type="GeneID" id="24566302"/>
<dbReference type="OMA" id="ERTKCYP"/>
<dbReference type="Gene3D" id="3.30.56.30">
    <property type="entry name" value="Signal recognition particle, SRP19-like subunit"/>
    <property type="match status" value="1"/>
</dbReference>
<dbReference type="InterPro" id="IPR002778">
    <property type="entry name" value="Signal_recog_particle_SRP19"/>
</dbReference>
<dbReference type="GO" id="GO:0008312">
    <property type="term" value="F:7S RNA binding"/>
    <property type="evidence" value="ECO:0007669"/>
    <property type="project" value="InterPro"/>
</dbReference>
<organism evidence="5 6">
    <name type="scientific">Babesia bigemina</name>
    <dbReference type="NCBI Taxonomy" id="5866"/>
    <lineage>
        <taxon>Eukaryota</taxon>
        <taxon>Sar</taxon>
        <taxon>Alveolata</taxon>
        <taxon>Apicomplexa</taxon>
        <taxon>Aconoidasida</taxon>
        <taxon>Piroplasmida</taxon>
        <taxon>Babesiidae</taxon>
        <taxon>Babesia</taxon>
    </lineage>
</organism>
<name>A0A061DAQ0_BABBI</name>
<protein>
    <submittedName>
        <fullName evidence="5">Signal recognition particle SRP19 subunit, putative</fullName>
    </submittedName>
</protein>
<comment type="subcellular location">
    <subcellularLocation>
        <location evidence="1">Cytoplasm</location>
    </subcellularLocation>
</comment>
<dbReference type="OrthoDB" id="2190947at2759"/>
<keyword evidence="6" id="KW-1185">Reference proteome</keyword>
<evidence type="ECO:0000256" key="2">
    <source>
        <dbReference type="ARBA" id="ARBA00022490"/>
    </source>
</evidence>
<dbReference type="STRING" id="5866.A0A061DAQ0"/>
<keyword evidence="3" id="KW-0733">Signal recognition particle</keyword>
<evidence type="ECO:0000256" key="4">
    <source>
        <dbReference type="ARBA" id="ARBA00023274"/>
    </source>
</evidence>